<reference evidence="1 2" key="1">
    <citation type="journal article" date="2019" name="Emerg. Microbes Infect.">
        <title>Comprehensive subspecies identification of 175 nontuberculous mycobacteria species based on 7547 genomic profiles.</title>
        <authorList>
            <person name="Matsumoto Y."/>
            <person name="Kinjo T."/>
            <person name="Motooka D."/>
            <person name="Nabeya D."/>
            <person name="Jung N."/>
            <person name="Uechi K."/>
            <person name="Horii T."/>
            <person name="Iida T."/>
            <person name="Fujita J."/>
            <person name="Nakamura S."/>
        </authorList>
    </citation>
    <scope>NUCLEOTIDE SEQUENCE [LARGE SCALE GENOMIC DNA]</scope>
    <source>
        <strain evidence="1 2">JCM 6370</strain>
    </source>
</reference>
<dbReference type="RefSeq" id="WP_235674535.1">
    <property type="nucleotide sequence ID" value="NZ_AP022599.1"/>
</dbReference>
<sequence length="365" mass="37695">MGPAIPSRGNCRSPAARGSVTIVSGEGRAAAAPADRNREGRQIFVDALAELAEDSRNPRLRSILRQLTRAPKVAVRGRAGAGCTTVAAALTAAGVAVAPDPSTADLDAVVIAETLKPEDTALIGASQRPTVVILNKADLSGFGAGGPLPIAHRRAAAYRALSGVPTVPMVALLAAVRLDDELLAALTALVAEPADLTSTDAFVQCAHPVPAAVRRRLLAALDRFGIAHAVLALAGGAAPVALPGLLRRHSLVERVVAHIDAACAPLRYHRIRSAIIELRALAAQSGDARLTAFLAGDDAVVGAMAAAVDVVEAAGVPVDRADDAGAHLRRAVHWRRYGRGPVAALHRDCASDISRGSLRLLERSR</sequence>
<proteinExistence type="predicted"/>
<dbReference type="AlphaFoldDB" id="A0A7I7UJT8"/>
<dbReference type="SUPFAM" id="SSF52540">
    <property type="entry name" value="P-loop containing nucleoside triphosphate hydrolases"/>
    <property type="match status" value="1"/>
</dbReference>
<accession>A0A7I7UJT8</accession>
<evidence type="ECO:0000313" key="2">
    <source>
        <dbReference type="Proteomes" id="UP000467252"/>
    </source>
</evidence>
<dbReference type="EMBL" id="AP022599">
    <property type="protein sequence ID" value="BBY80929.1"/>
    <property type="molecule type" value="Genomic_DNA"/>
</dbReference>
<evidence type="ECO:0000313" key="1">
    <source>
        <dbReference type="EMBL" id="BBY80929.1"/>
    </source>
</evidence>
<name>A0A7I7UJT8_MYCPV</name>
<keyword evidence="2" id="KW-1185">Reference proteome</keyword>
<dbReference type="Proteomes" id="UP000467252">
    <property type="component" value="Chromosome"/>
</dbReference>
<dbReference type="InterPro" id="IPR027417">
    <property type="entry name" value="P-loop_NTPase"/>
</dbReference>
<organism evidence="1 2">
    <name type="scientific">Mycolicibacterium pulveris</name>
    <name type="common">Mycobacterium pulveris</name>
    <dbReference type="NCBI Taxonomy" id="36813"/>
    <lineage>
        <taxon>Bacteria</taxon>
        <taxon>Bacillati</taxon>
        <taxon>Actinomycetota</taxon>
        <taxon>Actinomycetes</taxon>
        <taxon>Mycobacteriales</taxon>
        <taxon>Mycobacteriaceae</taxon>
        <taxon>Mycolicibacterium</taxon>
    </lineage>
</organism>
<protein>
    <submittedName>
        <fullName evidence="1">Uncharacterized protein</fullName>
    </submittedName>
</protein>
<gene>
    <name evidence="1" type="ORF">MPUL_20870</name>
</gene>